<evidence type="ECO:0000313" key="1">
    <source>
        <dbReference type="EnsemblMetazoa" id="Aqu2.1.43019_001"/>
    </source>
</evidence>
<name>A0A1X7VT19_AMPQE</name>
<dbReference type="EnsemblMetazoa" id="Aqu2.1.43019_001">
    <property type="protein sequence ID" value="Aqu2.1.43019_001"/>
    <property type="gene ID" value="Aqu2.1.43019"/>
</dbReference>
<dbReference type="PANTHER" id="PTHR35617">
    <property type="entry name" value="PHAGE_INTEGRASE DOMAIN-CONTAINING PROTEIN"/>
    <property type="match status" value="1"/>
</dbReference>
<dbReference type="PANTHER" id="PTHR35617:SF3">
    <property type="entry name" value="CORE-BINDING (CB) DOMAIN-CONTAINING PROTEIN"/>
    <property type="match status" value="1"/>
</dbReference>
<dbReference type="AlphaFoldDB" id="A0A1X7VT19"/>
<reference evidence="1" key="1">
    <citation type="submission" date="2017-05" db="UniProtKB">
        <authorList>
            <consortium name="EnsemblMetazoa"/>
        </authorList>
    </citation>
    <scope>IDENTIFICATION</scope>
</reference>
<sequence>MPRPKTGDPLIRVPAQGALVSSGEVVACTLSGTAGADSSTEDICQIQDWNISVTEDRRHDSGCLYQQSGRDSVQRFSIIHKEPMDVVPGEEHPHISSVPTWCIEPGSKQGIEVHEARSDWSLDHTMFLKINRLYRLLKVDLLASRLTNQCQHYFSWRPGPFAEATDTFLQYWTMMNSFANTPWNLLPKRPNIVSIPIMPQLAVWTISGKALAIKACQDKLLISSLTLGDQESVNYMTHFSADGIAGVLGGVQMPIQDLSAISLVHEKEDGVSVSQHPIITSLIRGIFDIIPSSSNTWDVQLVLNFLQSQGKSETLPLKMLTLKSVFLTRPSQSADLSQLDTSRIRSAGNGASFLPSALAKQSRQGKPIETFPSFLQNSILCPVETISVQRQN</sequence>
<dbReference type="OrthoDB" id="2371919at2759"/>
<accession>A0A1X7VT19</accession>
<proteinExistence type="predicted"/>
<organism evidence="1">
    <name type="scientific">Amphimedon queenslandica</name>
    <name type="common">Sponge</name>
    <dbReference type="NCBI Taxonomy" id="400682"/>
    <lineage>
        <taxon>Eukaryota</taxon>
        <taxon>Metazoa</taxon>
        <taxon>Porifera</taxon>
        <taxon>Demospongiae</taxon>
        <taxon>Heteroscleromorpha</taxon>
        <taxon>Haplosclerida</taxon>
        <taxon>Niphatidae</taxon>
        <taxon>Amphimedon</taxon>
    </lineage>
</organism>
<dbReference type="InParanoid" id="A0A1X7VT19"/>
<protein>
    <submittedName>
        <fullName evidence="1">Uncharacterized protein</fullName>
    </submittedName>
</protein>